<dbReference type="GO" id="GO:0042803">
    <property type="term" value="F:protein homodimerization activity"/>
    <property type="evidence" value="ECO:0007669"/>
    <property type="project" value="InterPro"/>
</dbReference>
<name>A0A066U3T3_9PSEU</name>
<evidence type="ECO:0000256" key="2">
    <source>
        <dbReference type="SAM" id="MobiDB-lite"/>
    </source>
</evidence>
<feature type="region of interest" description="Disordered" evidence="2">
    <location>
        <begin position="197"/>
        <end position="216"/>
    </location>
</feature>
<feature type="compositionally biased region" description="Pro residues" evidence="2">
    <location>
        <begin position="16"/>
        <end position="26"/>
    </location>
</feature>
<protein>
    <recommendedName>
        <fullName evidence="5">Molecular chaperone GrpE</fullName>
    </recommendedName>
</protein>
<dbReference type="Proteomes" id="UP000027345">
    <property type="component" value="Unassembled WGS sequence"/>
</dbReference>
<comment type="caution">
    <text evidence="3">The sequence shown here is derived from an EMBL/GenBank/DDBJ whole genome shotgun (WGS) entry which is preliminary data.</text>
</comment>
<dbReference type="eggNOG" id="COG0576">
    <property type="taxonomic scope" value="Bacteria"/>
</dbReference>
<dbReference type="RefSeq" id="WP_051735912.1">
    <property type="nucleotide sequence ID" value="NZ_JMQI01000024.1"/>
</dbReference>
<dbReference type="GO" id="GO:0006457">
    <property type="term" value="P:protein folding"/>
    <property type="evidence" value="ECO:0007669"/>
    <property type="project" value="InterPro"/>
</dbReference>
<organism evidence="3 4">
    <name type="scientific">Amycolatopsis rifamycinica</name>
    <dbReference type="NCBI Taxonomy" id="287986"/>
    <lineage>
        <taxon>Bacteria</taxon>
        <taxon>Bacillati</taxon>
        <taxon>Actinomycetota</taxon>
        <taxon>Actinomycetes</taxon>
        <taxon>Pseudonocardiales</taxon>
        <taxon>Pseudonocardiaceae</taxon>
        <taxon>Amycolatopsis</taxon>
    </lineage>
</organism>
<feature type="region of interest" description="Disordered" evidence="2">
    <location>
        <begin position="1"/>
        <end position="38"/>
    </location>
</feature>
<evidence type="ECO:0000256" key="1">
    <source>
        <dbReference type="ARBA" id="ARBA00023186"/>
    </source>
</evidence>
<accession>A0A066U3T3</accession>
<dbReference type="InterPro" id="IPR009012">
    <property type="entry name" value="GrpE_head"/>
</dbReference>
<dbReference type="Pfam" id="PF01025">
    <property type="entry name" value="GrpE"/>
    <property type="match status" value="1"/>
</dbReference>
<dbReference type="AlphaFoldDB" id="A0A066U3T3"/>
<evidence type="ECO:0000313" key="3">
    <source>
        <dbReference type="EMBL" id="KDN22116.1"/>
    </source>
</evidence>
<dbReference type="GO" id="GO:0000774">
    <property type="term" value="F:adenyl-nucleotide exchange factor activity"/>
    <property type="evidence" value="ECO:0007669"/>
    <property type="project" value="InterPro"/>
</dbReference>
<dbReference type="EMBL" id="JMQI01000024">
    <property type="protein sequence ID" value="KDN22116.1"/>
    <property type="molecule type" value="Genomic_DNA"/>
</dbReference>
<gene>
    <name evidence="3" type="ORF">DV20_12090</name>
</gene>
<sequence length="216" mass="23532">MSEAQQAEPVDRVLEDPPPAEPPAPEPEPEPEPAPEPGAAVAEAIAALTEQIRAHHARAEARERVIDQLHAEVLRLRAGEQQVVLRPVVTDLQNLRGEILRQVRTLPDGMDREQVVRLLESFALDVELALERCGIVPVRPRTGEKFSGREHRAVKVVEAAAAEEDGTIADVLADGYRDVASGRSVAAAKVHVRRWTAPAAEPAPGNEHELEERTDG</sequence>
<dbReference type="InterPro" id="IPR000740">
    <property type="entry name" value="GrpE"/>
</dbReference>
<keyword evidence="1" id="KW-0143">Chaperone</keyword>
<keyword evidence="4" id="KW-1185">Reference proteome</keyword>
<proteinExistence type="predicted"/>
<feature type="compositionally biased region" description="Basic and acidic residues" evidence="2">
    <location>
        <begin position="206"/>
        <end position="216"/>
    </location>
</feature>
<evidence type="ECO:0008006" key="5">
    <source>
        <dbReference type="Google" id="ProtNLM"/>
    </source>
</evidence>
<evidence type="ECO:0000313" key="4">
    <source>
        <dbReference type="Proteomes" id="UP000027345"/>
    </source>
</evidence>
<dbReference type="STRING" id="287986.DV20_12090"/>
<reference evidence="3 4" key="1">
    <citation type="submission" date="2014-05" db="EMBL/GenBank/DDBJ databases">
        <title>Draft genome sequence of Amycolatopsis rifamycinica DSM 46095.</title>
        <authorList>
            <person name="Lal R."/>
            <person name="Saxena A."/>
            <person name="Kumari R."/>
            <person name="Mukherjee U."/>
            <person name="Singh P."/>
            <person name="Sangwan N."/>
            <person name="Mahato N.K."/>
        </authorList>
    </citation>
    <scope>NUCLEOTIDE SEQUENCE [LARGE SCALE GENOMIC DNA]</scope>
    <source>
        <strain evidence="3 4">DSM 46095</strain>
    </source>
</reference>
<dbReference type="GO" id="GO:0051087">
    <property type="term" value="F:protein-folding chaperone binding"/>
    <property type="evidence" value="ECO:0007669"/>
    <property type="project" value="InterPro"/>
</dbReference>
<dbReference type="Gene3D" id="2.30.22.10">
    <property type="entry name" value="Head domain of nucleotide exchange factor GrpE"/>
    <property type="match status" value="1"/>
</dbReference>